<name>A0A0F6YJL6_9BACT</name>
<dbReference type="KEGG" id="samy:DB32_005352"/>
<evidence type="ECO:0000313" key="3">
    <source>
        <dbReference type="Proteomes" id="UP000034883"/>
    </source>
</evidence>
<dbReference type="PROSITE" id="PS51257">
    <property type="entry name" value="PROKAR_LIPOPROTEIN"/>
    <property type="match status" value="1"/>
</dbReference>
<organism evidence="2 3">
    <name type="scientific">Sandaracinus amylolyticus</name>
    <dbReference type="NCBI Taxonomy" id="927083"/>
    <lineage>
        <taxon>Bacteria</taxon>
        <taxon>Pseudomonadati</taxon>
        <taxon>Myxococcota</taxon>
        <taxon>Polyangia</taxon>
        <taxon>Polyangiales</taxon>
        <taxon>Sandaracinaceae</taxon>
        <taxon>Sandaracinus</taxon>
    </lineage>
</organism>
<protein>
    <recommendedName>
        <fullName evidence="4">Lipoprotein</fullName>
    </recommendedName>
</protein>
<dbReference type="AlphaFoldDB" id="A0A0F6YJL6"/>
<sequence length="203" mass="20906">MVAAMSRRVLVLLVSSLLFACGGDDDSVVPEDDAGVVTVTAHARIAWRVRCGGATGCTDDAPARVVDHDDAEAAHAVECDVTAMPDGNRRFDVTIATPDGAAMRVRGATIAADGDRIIGSSCRLEIDEPDDFDLEGACSSNPPSADRPCQIQRIDITAEGAVTAEIRCADVPAAGNPGVTRDVTDDDVAAAVAELELTGCAGL</sequence>
<proteinExistence type="predicted"/>
<feature type="signal peptide" evidence="1">
    <location>
        <begin position="1"/>
        <end position="20"/>
    </location>
</feature>
<dbReference type="Proteomes" id="UP000034883">
    <property type="component" value="Chromosome"/>
</dbReference>
<dbReference type="EMBL" id="CP011125">
    <property type="protein sequence ID" value="AKF08203.1"/>
    <property type="molecule type" value="Genomic_DNA"/>
</dbReference>
<evidence type="ECO:0008006" key="4">
    <source>
        <dbReference type="Google" id="ProtNLM"/>
    </source>
</evidence>
<keyword evidence="3" id="KW-1185">Reference proteome</keyword>
<keyword evidence="1" id="KW-0732">Signal</keyword>
<reference evidence="2 3" key="1">
    <citation type="submission" date="2015-03" db="EMBL/GenBank/DDBJ databases">
        <title>Genome assembly of Sandaracinus amylolyticus DSM 53668.</title>
        <authorList>
            <person name="Sharma G."/>
            <person name="Subramanian S."/>
        </authorList>
    </citation>
    <scope>NUCLEOTIDE SEQUENCE [LARGE SCALE GENOMIC DNA]</scope>
    <source>
        <strain evidence="2 3">DSM 53668</strain>
    </source>
</reference>
<gene>
    <name evidence="2" type="ORF">DB32_005352</name>
</gene>
<feature type="chain" id="PRO_5002512479" description="Lipoprotein" evidence="1">
    <location>
        <begin position="21"/>
        <end position="203"/>
    </location>
</feature>
<evidence type="ECO:0000313" key="2">
    <source>
        <dbReference type="EMBL" id="AKF08203.1"/>
    </source>
</evidence>
<accession>A0A0F6YJL6</accession>
<evidence type="ECO:0000256" key="1">
    <source>
        <dbReference type="SAM" id="SignalP"/>
    </source>
</evidence>